<evidence type="ECO:0000313" key="3">
    <source>
        <dbReference type="EMBL" id="AZN38163.1"/>
    </source>
</evidence>
<dbReference type="PANTHER" id="PTHR30327">
    <property type="entry name" value="UNCHARACTERIZED PROTEIN YQGE"/>
    <property type="match status" value="1"/>
</dbReference>
<dbReference type="Proteomes" id="UP000282438">
    <property type="component" value="Chromosome"/>
</dbReference>
<sequence>MDNAMNFSRHFLIAMPSLVDPIFSRALTFVCEHNEHGAMGVIVNRPLGMTLSSLFEQIDIELHRPDMGALSVHFGGPVQTDRGFVLHTPLGSWQSSLAVSDEMGLSTSRDVLQALGDGEGPDQVFLTLGYAGWDAGQLENEIAQNSWLTVEADPQIIFNLPPEARYAAALGLLGIDIAMLSKEAGHA</sequence>
<keyword evidence="4" id="KW-1185">Reference proteome</keyword>
<evidence type="ECO:0000256" key="1">
    <source>
        <dbReference type="ARBA" id="ARBA00009600"/>
    </source>
</evidence>
<dbReference type="PANTHER" id="PTHR30327:SF1">
    <property type="entry name" value="UPF0301 PROTEIN YQGE"/>
    <property type="match status" value="1"/>
</dbReference>
<dbReference type="InterPro" id="IPR003774">
    <property type="entry name" value="AlgH-like"/>
</dbReference>
<evidence type="ECO:0000256" key="2">
    <source>
        <dbReference type="HAMAP-Rule" id="MF_00758"/>
    </source>
</evidence>
<dbReference type="Gene3D" id="3.40.1740.10">
    <property type="entry name" value="VC0467-like"/>
    <property type="match status" value="1"/>
</dbReference>
<dbReference type="SUPFAM" id="SSF143456">
    <property type="entry name" value="VC0467-like"/>
    <property type="match status" value="1"/>
</dbReference>
<dbReference type="NCBIfam" id="NF001266">
    <property type="entry name" value="PRK00228.1-1"/>
    <property type="match status" value="1"/>
</dbReference>
<reference evidence="3 4" key="1">
    <citation type="submission" date="2018-12" db="EMBL/GenBank/DDBJ databases">
        <title>Complete genome sequence of Iodobacter sp. H11R3.</title>
        <authorList>
            <person name="Bae J.-W."/>
        </authorList>
    </citation>
    <scope>NUCLEOTIDE SEQUENCE [LARGE SCALE GENOMIC DNA]</scope>
    <source>
        <strain evidence="3 4">H11R3</strain>
    </source>
</reference>
<dbReference type="Pfam" id="PF02622">
    <property type="entry name" value="DUF179"/>
    <property type="match status" value="1"/>
</dbReference>
<comment type="similarity">
    <text evidence="1 2">Belongs to the UPF0301 (AlgH) family.</text>
</comment>
<dbReference type="GO" id="GO:0005829">
    <property type="term" value="C:cytosol"/>
    <property type="evidence" value="ECO:0007669"/>
    <property type="project" value="TreeGrafter"/>
</dbReference>
<evidence type="ECO:0000313" key="4">
    <source>
        <dbReference type="Proteomes" id="UP000282438"/>
    </source>
</evidence>
<gene>
    <name evidence="3" type="ORF">EJO50_11690</name>
</gene>
<name>A0A3S8ZXE2_9NEIS</name>
<dbReference type="OrthoDB" id="9807486at2"/>
<accession>A0A3S8ZXE2</accession>
<dbReference type="KEGG" id="iod:EJO50_11690"/>
<organism evidence="3 4">
    <name type="scientific">Iodobacter ciconiae</name>
    <dbReference type="NCBI Taxonomy" id="2496266"/>
    <lineage>
        <taxon>Bacteria</taxon>
        <taxon>Pseudomonadati</taxon>
        <taxon>Pseudomonadota</taxon>
        <taxon>Betaproteobacteria</taxon>
        <taxon>Neisseriales</taxon>
        <taxon>Chitinibacteraceae</taxon>
        <taxon>Iodobacter</taxon>
    </lineage>
</organism>
<proteinExistence type="inferred from homology"/>
<protein>
    <recommendedName>
        <fullName evidence="2">UPF0301 protein EJO50_11690</fullName>
    </recommendedName>
</protein>
<dbReference type="HAMAP" id="MF_00758">
    <property type="entry name" value="UPF0301"/>
    <property type="match status" value="1"/>
</dbReference>
<dbReference type="AlphaFoldDB" id="A0A3S8ZXE2"/>
<dbReference type="EMBL" id="CP034433">
    <property type="protein sequence ID" value="AZN38163.1"/>
    <property type="molecule type" value="Genomic_DNA"/>
</dbReference>